<dbReference type="EMBL" id="DWZH01000022">
    <property type="protein sequence ID" value="HJB09517.1"/>
    <property type="molecule type" value="Genomic_DNA"/>
</dbReference>
<dbReference type="PANTHER" id="PTHR40265">
    <property type="entry name" value="BLL2707 PROTEIN"/>
    <property type="match status" value="1"/>
</dbReference>
<evidence type="ECO:0000313" key="2">
    <source>
        <dbReference type="EMBL" id="HJB09517.1"/>
    </source>
</evidence>
<name>A0A9D2RP20_9MICO</name>
<dbReference type="InterPro" id="IPR025870">
    <property type="entry name" value="Glyoxalase-like_dom"/>
</dbReference>
<evidence type="ECO:0000259" key="1">
    <source>
        <dbReference type="Pfam" id="PF13468"/>
    </source>
</evidence>
<dbReference type="InterPro" id="IPR029068">
    <property type="entry name" value="Glyas_Bleomycin-R_OHBP_Dase"/>
</dbReference>
<dbReference type="Proteomes" id="UP000823823">
    <property type="component" value="Unassembled WGS sequence"/>
</dbReference>
<organism evidence="2 3">
    <name type="scientific">Candidatus Brachybacterium merdavium</name>
    <dbReference type="NCBI Taxonomy" id="2838513"/>
    <lineage>
        <taxon>Bacteria</taxon>
        <taxon>Bacillati</taxon>
        <taxon>Actinomycetota</taxon>
        <taxon>Actinomycetes</taxon>
        <taxon>Micrococcales</taxon>
        <taxon>Dermabacteraceae</taxon>
        <taxon>Brachybacterium</taxon>
    </lineage>
</organism>
<reference evidence="2" key="1">
    <citation type="journal article" date="2021" name="PeerJ">
        <title>Extensive microbial diversity within the chicken gut microbiome revealed by metagenomics and culture.</title>
        <authorList>
            <person name="Gilroy R."/>
            <person name="Ravi A."/>
            <person name="Getino M."/>
            <person name="Pursley I."/>
            <person name="Horton D.L."/>
            <person name="Alikhan N.F."/>
            <person name="Baker D."/>
            <person name="Gharbi K."/>
            <person name="Hall N."/>
            <person name="Watson M."/>
            <person name="Adriaenssens E.M."/>
            <person name="Foster-Nyarko E."/>
            <person name="Jarju S."/>
            <person name="Secka A."/>
            <person name="Antonio M."/>
            <person name="Oren A."/>
            <person name="Chaudhuri R.R."/>
            <person name="La Ragione R."/>
            <person name="Hildebrand F."/>
            <person name="Pallen M.J."/>
        </authorList>
    </citation>
    <scope>NUCLEOTIDE SEQUENCE</scope>
    <source>
        <strain evidence="2">ChiHjej13B12-24818</strain>
    </source>
</reference>
<reference evidence="2" key="2">
    <citation type="submission" date="2021-04" db="EMBL/GenBank/DDBJ databases">
        <authorList>
            <person name="Gilroy R."/>
        </authorList>
    </citation>
    <scope>NUCLEOTIDE SEQUENCE</scope>
    <source>
        <strain evidence="2">ChiHjej13B12-24818</strain>
    </source>
</reference>
<proteinExistence type="predicted"/>
<sequence>MNVPHLLDHIVIAGPDLQELVDWFHELTGITAAPGGAHPTGTANALVALTVGGRPRPHYLELIGPDPEREGEELPKTFNIHRLKKPTVITYAAHPEGIDQVAERARARGVDLGAVQDLSRRTSDGTELQWQLTQPPLPRNYGLPFLIDWGTTPHPGLTELPAIELLSFERIEVKPEPLQKATAALGLGDGLATVREGRGSRFVLRLRTEDGREIEL</sequence>
<dbReference type="PANTHER" id="PTHR40265:SF1">
    <property type="entry name" value="GLYOXALASE-LIKE DOMAIN-CONTAINING PROTEIN"/>
    <property type="match status" value="1"/>
</dbReference>
<dbReference type="AlphaFoldDB" id="A0A9D2RP20"/>
<evidence type="ECO:0000313" key="3">
    <source>
        <dbReference type="Proteomes" id="UP000823823"/>
    </source>
</evidence>
<accession>A0A9D2RP20</accession>
<gene>
    <name evidence="2" type="ORF">H9786_03125</name>
</gene>
<comment type="caution">
    <text evidence="2">The sequence shown here is derived from an EMBL/GenBank/DDBJ whole genome shotgun (WGS) entry which is preliminary data.</text>
</comment>
<protein>
    <submittedName>
        <fullName evidence="2">VOC family protein</fullName>
    </submittedName>
</protein>
<dbReference type="SUPFAM" id="SSF54593">
    <property type="entry name" value="Glyoxalase/Bleomycin resistance protein/Dihydroxybiphenyl dioxygenase"/>
    <property type="match status" value="1"/>
</dbReference>
<feature type="domain" description="Glyoxalase-like" evidence="1">
    <location>
        <begin position="7"/>
        <end position="184"/>
    </location>
</feature>
<dbReference type="Gene3D" id="3.10.180.10">
    <property type="entry name" value="2,3-Dihydroxybiphenyl 1,2-Dioxygenase, domain 1"/>
    <property type="match status" value="1"/>
</dbReference>
<dbReference type="Pfam" id="PF13468">
    <property type="entry name" value="Glyoxalase_3"/>
    <property type="match status" value="1"/>
</dbReference>